<evidence type="ECO:0000313" key="3">
    <source>
        <dbReference type="Proteomes" id="UP001605036"/>
    </source>
</evidence>
<reference evidence="2 3" key="1">
    <citation type="submission" date="2024-09" db="EMBL/GenBank/DDBJ databases">
        <title>Chromosome-scale assembly of Riccia fluitans.</title>
        <authorList>
            <person name="Paukszto L."/>
            <person name="Sawicki J."/>
            <person name="Karawczyk K."/>
            <person name="Piernik-Szablinska J."/>
            <person name="Szczecinska M."/>
            <person name="Mazdziarz M."/>
        </authorList>
    </citation>
    <scope>NUCLEOTIDE SEQUENCE [LARGE SCALE GENOMIC DNA]</scope>
    <source>
        <strain evidence="2">Rf_01</strain>
        <tissue evidence="2">Aerial parts of the thallus</tissue>
    </source>
</reference>
<evidence type="ECO:0000259" key="1">
    <source>
        <dbReference type="Pfam" id="PF01593"/>
    </source>
</evidence>
<organism evidence="2 3">
    <name type="scientific">Riccia fluitans</name>
    <dbReference type="NCBI Taxonomy" id="41844"/>
    <lineage>
        <taxon>Eukaryota</taxon>
        <taxon>Viridiplantae</taxon>
        <taxon>Streptophyta</taxon>
        <taxon>Embryophyta</taxon>
        <taxon>Marchantiophyta</taxon>
        <taxon>Marchantiopsida</taxon>
        <taxon>Marchantiidae</taxon>
        <taxon>Marchantiales</taxon>
        <taxon>Ricciaceae</taxon>
        <taxon>Riccia</taxon>
    </lineage>
</organism>
<dbReference type="AlphaFoldDB" id="A0ABD1Z332"/>
<gene>
    <name evidence="2" type="ORF">R1flu_007851</name>
</gene>
<comment type="caution">
    <text evidence="2">The sequence shown here is derived from an EMBL/GenBank/DDBJ whole genome shotgun (WGS) entry which is preliminary data.</text>
</comment>
<dbReference type="PANTHER" id="PTHR42923:SF41">
    <property type="entry name" value="ZETA-CAROTENE DESATURASE, CHLOROPLASTIC_CHROMOPLASTIC"/>
    <property type="match status" value="1"/>
</dbReference>
<accession>A0ABD1Z332</accession>
<dbReference type="PANTHER" id="PTHR42923">
    <property type="entry name" value="PROTOPORPHYRINOGEN OXIDASE"/>
    <property type="match status" value="1"/>
</dbReference>
<dbReference type="Gene3D" id="3.50.50.60">
    <property type="entry name" value="FAD/NAD(P)-binding domain"/>
    <property type="match status" value="1"/>
</dbReference>
<protein>
    <recommendedName>
        <fullName evidence="1">Amine oxidase domain-containing protein</fullName>
    </recommendedName>
</protein>
<dbReference type="EMBL" id="JBHFFA010000003">
    <property type="protein sequence ID" value="KAL2636372.1"/>
    <property type="molecule type" value="Genomic_DNA"/>
</dbReference>
<dbReference type="InterPro" id="IPR002937">
    <property type="entry name" value="Amino_oxidase"/>
</dbReference>
<proteinExistence type="predicted"/>
<dbReference type="Pfam" id="PF01593">
    <property type="entry name" value="Amino_oxidase"/>
    <property type="match status" value="1"/>
</dbReference>
<dbReference type="SUPFAM" id="SSF51905">
    <property type="entry name" value="FAD/NAD(P)-binding domain"/>
    <property type="match status" value="1"/>
</dbReference>
<dbReference type="Proteomes" id="UP001605036">
    <property type="component" value="Unassembled WGS sequence"/>
</dbReference>
<dbReference type="InterPro" id="IPR036188">
    <property type="entry name" value="FAD/NAD-bd_sf"/>
</dbReference>
<sequence>MTWSSVVKIGQSLYREAPGMDPYRPDQKTPVPNFFLAGSYTKQDYIDSMEGATLSGRQASARICEAGALLTEFNKMLPAMDPKVAEAALDFEYSTVK</sequence>
<keyword evidence="3" id="KW-1185">Reference proteome</keyword>
<feature type="domain" description="Amine oxidase" evidence="1">
    <location>
        <begin position="3"/>
        <end position="63"/>
    </location>
</feature>
<evidence type="ECO:0000313" key="2">
    <source>
        <dbReference type="EMBL" id="KAL2636372.1"/>
    </source>
</evidence>
<name>A0ABD1Z332_9MARC</name>
<dbReference type="InterPro" id="IPR050464">
    <property type="entry name" value="Zeta_carotene_desat/Oxidored"/>
</dbReference>